<organism evidence="2 3">
    <name type="scientific">Pseudoluteimonas lycopersici</name>
    <dbReference type="NCBI Taxonomy" id="1324796"/>
    <lineage>
        <taxon>Bacteria</taxon>
        <taxon>Pseudomonadati</taxon>
        <taxon>Pseudomonadota</taxon>
        <taxon>Gammaproteobacteria</taxon>
        <taxon>Lysobacterales</taxon>
        <taxon>Lysobacteraceae</taxon>
        <taxon>Pseudoluteimonas</taxon>
    </lineage>
</organism>
<keyword evidence="3" id="KW-1185">Reference proteome</keyword>
<feature type="transmembrane region" description="Helical" evidence="1">
    <location>
        <begin position="82"/>
        <end position="101"/>
    </location>
</feature>
<feature type="transmembrane region" description="Helical" evidence="1">
    <location>
        <begin position="107"/>
        <end position="127"/>
    </location>
</feature>
<name>A0A516V1S7_9GAMM</name>
<accession>A0A516V1S7</accession>
<gene>
    <name evidence="2" type="ORF">FNZ56_00570</name>
</gene>
<evidence type="ECO:0000313" key="2">
    <source>
        <dbReference type="EMBL" id="QDQ72481.1"/>
    </source>
</evidence>
<keyword evidence="1" id="KW-1133">Transmembrane helix</keyword>
<feature type="transmembrane region" description="Helical" evidence="1">
    <location>
        <begin position="53"/>
        <end position="75"/>
    </location>
</feature>
<sequence length="134" mass="13968">MLRSILAVLAGLVVAWITVSLFEFASMHAFPPPPGVDVRDPQQLAALIAQMPVGALALVLAGWVVGALDGGLVAASISKRRVPAIVVGMLVMLGAFLMVAMVPHPMWMSIAGVLLPLPAALFGAWLVRGRKPVA</sequence>
<dbReference type="AlphaFoldDB" id="A0A516V1S7"/>
<dbReference type="RefSeq" id="WP_143877997.1">
    <property type="nucleotide sequence ID" value="NZ_BAABLZ010000002.1"/>
</dbReference>
<reference evidence="2 3" key="1">
    <citation type="submission" date="2019-07" db="EMBL/GenBank/DDBJ databases">
        <title>Lysobacter weifangensis sp. nov., isolated from bensulfuron-methyl contaminated farmland soil.</title>
        <authorList>
            <person name="Zhao H."/>
        </authorList>
    </citation>
    <scope>NUCLEOTIDE SEQUENCE [LARGE SCALE GENOMIC DNA]</scope>
    <source>
        <strain evidence="2 3">CC-Bw-6</strain>
    </source>
</reference>
<evidence type="ECO:0000313" key="3">
    <source>
        <dbReference type="Proteomes" id="UP000315891"/>
    </source>
</evidence>
<dbReference type="OrthoDB" id="893761at2"/>
<protein>
    <submittedName>
        <fullName evidence="2">Uncharacterized protein</fullName>
    </submittedName>
</protein>
<keyword evidence="1" id="KW-0472">Membrane</keyword>
<dbReference type="EMBL" id="CP041742">
    <property type="protein sequence ID" value="QDQ72481.1"/>
    <property type="molecule type" value="Genomic_DNA"/>
</dbReference>
<proteinExistence type="predicted"/>
<keyword evidence="1" id="KW-0812">Transmembrane</keyword>
<evidence type="ECO:0000256" key="1">
    <source>
        <dbReference type="SAM" id="Phobius"/>
    </source>
</evidence>
<dbReference type="Proteomes" id="UP000315891">
    <property type="component" value="Chromosome"/>
</dbReference>